<evidence type="ECO:0000313" key="18">
    <source>
        <dbReference type="Proteomes" id="UP000055702"/>
    </source>
</evidence>
<comment type="caution">
    <text evidence="17">The sequence shown here is derived from an EMBL/GenBank/DDBJ whole genome shotgun (WGS) entry which is preliminary data.</text>
</comment>
<dbReference type="Gene3D" id="3.40.50.620">
    <property type="entry name" value="HUPs"/>
    <property type="match status" value="1"/>
</dbReference>
<gene>
    <name evidence="13 17" type="primary">nadE</name>
    <name evidence="17" type="ORF">AWJ07_20110</name>
</gene>
<feature type="binding site" evidence="13">
    <location>
        <position position="195"/>
    </location>
    <ligand>
        <name>ATP</name>
        <dbReference type="ChEBI" id="CHEBI:30616"/>
    </ligand>
</feature>
<evidence type="ECO:0000256" key="15">
    <source>
        <dbReference type="RuleBase" id="RU003812"/>
    </source>
</evidence>
<dbReference type="NCBIfam" id="NF001979">
    <property type="entry name" value="PRK00768.1"/>
    <property type="match status" value="1"/>
</dbReference>
<evidence type="ECO:0000313" key="17">
    <source>
        <dbReference type="EMBL" id="KVX00717.1"/>
    </source>
</evidence>
<feature type="domain" description="NAD/GMP synthase" evidence="16">
    <location>
        <begin position="21"/>
        <end position="270"/>
    </location>
</feature>
<feature type="binding site" evidence="13">
    <location>
        <position position="217"/>
    </location>
    <ligand>
        <name>ATP</name>
        <dbReference type="ChEBI" id="CHEBI:30616"/>
    </ligand>
</feature>
<feature type="binding site" evidence="13">
    <location>
        <begin position="43"/>
        <end position="50"/>
    </location>
    <ligand>
        <name>ATP</name>
        <dbReference type="ChEBI" id="CHEBI:30616"/>
    </ligand>
</feature>
<dbReference type="EMBL" id="LRDC01000038">
    <property type="protein sequence ID" value="KVX00717.1"/>
    <property type="molecule type" value="Genomic_DNA"/>
</dbReference>
<comment type="catalytic activity">
    <reaction evidence="9 13 15">
        <text>deamido-NAD(+) + NH4(+) + ATP = AMP + diphosphate + NAD(+) + H(+)</text>
        <dbReference type="Rhea" id="RHEA:21188"/>
        <dbReference type="ChEBI" id="CHEBI:15378"/>
        <dbReference type="ChEBI" id="CHEBI:28938"/>
        <dbReference type="ChEBI" id="CHEBI:30616"/>
        <dbReference type="ChEBI" id="CHEBI:33019"/>
        <dbReference type="ChEBI" id="CHEBI:57540"/>
        <dbReference type="ChEBI" id="CHEBI:58437"/>
        <dbReference type="ChEBI" id="CHEBI:456215"/>
        <dbReference type="EC" id="6.3.1.5"/>
    </reaction>
</comment>
<keyword evidence="8 13" id="KW-0520">NAD</keyword>
<dbReference type="PANTHER" id="PTHR23090">
    <property type="entry name" value="NH 3 /GLUTAMINE-DEPENDENT NAD + SYNTHETASE"/>
    <property type="match status" value="1"/>
</dbReference>
<dbReference type="PANTHER" id="PTHR23090:SF7">
    <property type="entry name" value="NH(3)-DEPENDENT NAD(+) SYNTHETASE"/>
    <property type="match status" value="1"/>
</dbReference>
<evidence type="ECO:0000256" key="9">
    <source>
        <dbReference type="ARBA" id="ARBA00051206"/>
    </source>
</evidence>
<feature type="binding site" evidence="13">
    <location>
        <position position="49"/>
    </location>
    <ligand>
        <name>Mg(2+)</name>
        <dbReference type="ChEBI" id="CHEBI:18420"/>
    </ligand>
</feature>
<comment type="subunit">
    <text evidence="2 13">Homodimer.</text>
</comment>
<dbReference type="GO" id="GO:0005524">
    <property type="term" value="F:ATP binding"/>
    <property type="evidence" value="ECO:0007669"/>
    <property type="project" value="UniProtKB-UniRule"/>
</dbReference>
<comment type="similarity">
    <text evidence="1 13 14">Belongs to the NAD synthetase family.</text>
</comment>
<evidence type="ECO:0000256" key="8">
    <source>
        <dbReference type="ARBA" id="ARBA00023027"/>
    </source>
</evidence>
<dbReference type="AlphaFoldDB" id="A0A106BY14"/>
<feature type="binding site" description="in other chain" evidence="13">
    <location>
        <position position="179"/>
    </location>
    <ligand>
        <name>deamido-NAD(+)</name>
        <dbReference type="ChEBI" id="CHEBI:58437"/>
        <note>ligand shared between two neighboring subunits</note>
    </ligand>
</feature>
<keyword evidence="4 13" id="KW-0479">Metal-binding</keyword>
<dbReference type="GO" id="GO:0003952">
    <property type="term" value="F:NAD+ synthase (glutamine-hydrolyzing) activity"/>
    <property type="evidence" value="ECO:0007669"/>
    <property type="project" value="InterPro"/>
</dbReference>
<dbReference type="RefSeq" id="WP_059746787.1">
    <property type="nucleotide sequence ID" value="NZ_JBOZOX010000026.1"/>
</dbReference>
<keyword evidence="5 13" id="KW-0547">Nucleotide-binding</keyword>
<dbReference type="InterPro" id="IPR022310">
    <property type="entry name" value="NAD/GMP_synthase"/>
</dbReference>
<dbReference type="GO" id="GO:0005737">
    <property type="term" value="C:cytoplasm"/>
    <property type="evidence" value="ECO:0007669"/>
    <property type="project" value="InterPro"/>
</dbReference>
<proteinExistence type="inferred from homology"/>
<evidence type="ECO:0000259" key="16">
    <source>
        <dbReference type="Pfam" id="PF02540"/>
    </source>
</evidence>
<dbReference type="CDD" id="cd00553">
    <property type="entry name" value="NAD_synthase"/>
    <property type="match status" value="1"/>
</dbReference>
<evidence type="ECO:0000256" key="4">
    <source>
        <dbReference type="ARBA" id="ARBA00022723"/>
    </source>
</evidence>
<dbReference type="InterPro" id="IPR022926">
    <property type="entry name" value="NH(3)-dep_NAD(+)_synth"/>
</dbReference>
<evidence type="ECO:0000256" key="2">
    <source>
        <dbReference type="ARBA" id="ARBA00011738"/>
    </source>
</evidence>
<feature type="binding site" evidence="13">
    <location>
        <position position="171"/>
    </location>
    <ligand>
        <name>Mg(2+)</name>
        <dbReference type="ChEBI" id="CHEBI:18420"/>
    </ligand>
</feature>
<dbReference type="Pfam" id="PF02540">
    <property type="entry name" value="NAD_synthase"/>
    <property type="match status" value="1"/>
</dbReference>
<comment type="pathway">
    <text evidence="13">Cofactor biosynthesis; NAD(+) biosynthesis; NAD(+) from deamido-NAD(+) (ammonia route): step 1/1.</text>
</comment>
<dbReference type="GO" id="GO:0004359">
    <property type="term" value="F:glutaminase activity"/>
    <property type="evidence" value="ECO:0007669"/>
    <property type="project" value="InterPro"/>
</dbReference>
<evidence type="ECO:0000256" key="13">
    <source>
        <dbReference type="HAMAP-Rule" id="MF_00193"/>
    </source>
</evidence>
<dbReference type="EC" id="6.3.1.5" evidence="11 13"/>
<feature type="binding site" evidence="13">
    <location>
        <position position="166"/>
    </location>
    <ligand>
        <name>ATP</name>
        <dbReference type="ChEBI" id="CHEBI:30616"/>
    </ligand>
</feature>
<feature type="binding site" description="in other chain" evidence="13">
    <location>
        <begin position="266"/>
        <end position="267"/>
    </location>
    <ligand>
        <name>deamido-NAD(+)</name>
        <dbReference type="ChEBI" id="CHEBI:58437"/>
        <note>ligand shared between two neighboring subunits</note>
    </ligand>
</feature>
<dbReference type="GO" id="GO:0009435">
    <property type="term" value="P:NAD+ biosynthetic process"/>
    <property type="evidence" value="ECO:0007669"/>
    <property type="project" value="UniProtKB-UniRule"/>
</dbReference>
<keyword evidence="6 13" id="KW-0067">ATP-binding</keyword>
<keyword evidence="7 13" id="KW-0460">Magnesium</keyword>
<evidence type="ECO:0000256" key="5">
    <source>
        <dbReference type="ARBA" id="ARBA00022741"/>
    </source>
</evidence>
<dbReference type="InterPro" id="IPR003694">
    <property type="entry name" value="NAD_synthase"/>
</dbReference>
<dbReference type="NCBIfam" id="TIGR00552">
    <property type="entry name" value="nadE"/>
    <property type="match status" value="1"/>
</dbReference>
<feature type="binding site" description="in other chain" evidence="13">
    <location>
        <position position="146"/>
    </location>
    <ligand>
        <name>deamido-NAD(+)</name>
        <dbReference type="ChEBI" id="CHEBI:58437"/>
        <note>ligand shared between two neighboring subunits</note>
    </ligand>
</feature>
<feature type="binding site" evidence="13">
    <location>
        <position position="186"/>
    </location>
    <ligand>
        <name>deamido-NAD(+)</name>
        <dbReference type="ChEBI" id="CHEBI:58437"/>
        <note>ligand shared between two neighboring subunits</note>
    </ligand>
</feature>
<keyword evidence="3 13" id="KW-0436">Ligase</keyword>
<dbReference type="HAMAP" id="MF_00193">
    <property type="entry name" value="NadE_ammonia_dep"/>
    <property type="match status" value="1"/>
</dbReference>
<dbReference type="InterPro" id="IPR014729">
    <property type="entry name" value="Rossmann-like_a/b/a_fold"/>
</dbReference>
<evidence type="ECO:0000256" key="10">
    <source>
        <dbReference type="ARBA" id="ARBA00055966"/>
    </source>
</evidence>
<evidence type="ECO:0000256" key="7">
    <source>
        <dbReference type="ARBA" id="ARBA00022842"/>
    </source>
</evidence>
<name>A0A106BY14_SHEFR</name>
<sequence>MKGQILREMHVLKAIEPEFEIQRRVAFIKAKLKEAHTQSLVLGISGGVDSSLAGRLCQLAIDSLNQEYDGSTYQFIAVRLPYQIQKDEDEAQMACQFIQPSKQVTVNVADGVIGIHHATLSGLSEAGIALPDDNKIDFVKGNTKARMRMIAQYNIAGLVGGLVVGTDHSAENITGFYTKWGDGACDLAPLFGLNKRQVRQLAAHLGAPEILVKKAPTADLEDNKPQLEDEVALGLTYDQIDDFLEGKDVAKSVEDKLVNIYKRTQHKRKPIPTIYD</sequence>
<evidence type="ECO:0000256" key="6">
    <source>
        <dbReference type="ARBA" id="ARBA00022840"/>
    </source>
</evidence>
<evidence type="ECO:0000256" key="12">
    <source>
        <dbReference type="ARBA" id="ARBA00070926"/>
    </source>
</evidence>
<evidence type="ECO:0000256" key="3">
    <source>
        <dbReference type="ARBA" id="ARBA00022598"/>
    </source>
</evidence>
<protein>
    <recommendedName>
        <fullName evidence="12 13">NH(3)-dependent NAD(+) synthetase</fullName>
        <ecNumber evidence="11 13">6.3.1.5</ecNumber>
    </recommendedName>
</protein>
<evidence type="ECO:0000256" key="1">
    <source>
        <dbReference type="ARBA" id="ARBA00005859"/>
    </source>
</evidence>
<accession>A0A106BY14</accession>
<reference evidence="17 18" key="1">
    <citation type="submission" date="2016-01" db="EMBL/GenBank/DDBJ databases">
        <title>Draft genome of the antarctic isolate Shewanella frigidimarina Ag06-30.</title>
        <authorList>
            <person name="Parmeciano Di Noto G."/>
            <person name="Vazquez S."/>
            <person name="Mac Cormack W."/>
            <person name="Iriarte A."/>
            <person name="Quiroga C."/>
        </authorList>
    </citation>
    <scope>NUCLEOTIDE SEQUENCE [LARGE SCALE GENOMIC DNA]</scope>
    <source>
        <strain evidence="17 18">Ag06-30</strain>
    </source>
</reference>
<dbReference type="UniPathway" id="UPA00253">
    <property type="reaction ID" value="UER00333"/>
</dbReference>
<dbReference type="GO" id="GO:0008795">
    <property type="term" value="F:NAD+ synthase activity"/>
    <property type="evidence" value="ECO:0007669"/>
    <property type="project" value="UniProtKB-UniRule"/>
</dbReference>
<dbReference type="SUPFAM" id="SSF52402">
    <property type="entry name" value="Adenine nucleotide alpha hydrolases-like"/>
    <property type="match status" value="1"/>
</dbReference>
<evidence type="ECO:0000256" key="11">
    <source>
        <dbReference type="ARBA" id="ARBA00066987"/>
    </source>
</evidence>
<dbReference type="FunFam" id="3.40.50.620:FF:000015">
    <property type="entry name" value="NH(3)-dependent NAD(+) synthetase"/>
    <property type="match status" value="1"/>
</dbReference>
<organism evidence="17">
    <name type="scientific">Shewanella frigidimarina</name>
    <dbReference type="NCBI Taxonomy" id="56812"/>
    <lineage>
        <taxon>Bacteria</taxon>
        <taxon>Pseudomonadati</taxon>
        <taxon>Pseudomonadota</taxon>
        <taxon>Gammaproteobacteria</taxon>
        <taxon>Alteromonadales</taxon>
        <taxon>Shewanellaceae</taxon>
        <taxon>Shewanella</taxon>
    </lineage>
</organism>
<evidence type="ECO:0000256" key="14">
    <source>
        <dbReference type="RuleBase" id="RU003811"/>
    </source>
</evidence>
<dbReference type="GO" id="GO:0046872">
    <property type="term" value="F:metal ion binding"/>
    <property type="evidence" value="ECO:0007669"/>
    <property type="project" value="UniProtKB-KW"/>
</dbReference>
<dbReference type="Proteomes" id="UP000055702">
    <property type="component" value="Unassembled WGS sequence"/>
</dbReference>
<comment type="function">
    <text evidence="10 13">Catalyzes the ATP-dependent amidation of deamido-NAD to form NAD. Uses ammonia as a nitrogen source.</text>
</comment>